<accession>B4J161</accession>
<evidence type="ECO:0000313" key="1">
    <source>
        <dbReference type="EMBL" id="EDV96916.1"/>
    </source>
</evidence>
<dbReference type="EMBL" id="CH916366">
    <property type="protein sequence ID" value="EDV96916.1"/>
    <property type="molecule type" value="Genomic_DNA"/>
</dbReference>
<gene>
    <name evidence="1" type="primary">Dgri\GH14957</name>
    <name evidence="1" type="ORF">Dgri_GH14957</name>
</gene>
<dbReference type="InParanoid" id="B4J161"/>
<dbReference type="PhylomeDB" id="B4J161"/>
<dbReference type="Proteomes" id="UP000001070">
    <property type="component" value="Unassembled WGS sequence"/>
</dbReference>
<dbReference type="HOGENOM" id="CLU_1733375_0_0_1"/>
<dbReference type="OrthoDB" id="7883459at2759"/>
<reference evidence="1 2" key="1">
    <citation type="journal article" date="2007" name="Nature">
        <title>Evolution of genes and genomes on the Drosophila phylogeny.</title>
        <authorList>
            <consortium name="Drosophila 12 Genomes Consortium"/>
            <person name="Clark A.G."/>
            <person name="Eisen M.B."/>
            <person name="Smith D.R."/>
            <person name="Bergman C.M."/>
            <person name="Oliver B."/>
            <person name="Markow T.A."/>
            <person name="Kaufman T.C."/>
            <person name="Kellis M."/>
            <person name="Gelbart W."/>
            <person name="Iyer V.N."/>
            <person name="Pollard D.A."/>
            <person name="Sackton T.B."/>
            <person name="Larracuente A.M."/>
            <person name="Singh N.D."/>
            <person name="Abad J.P."/>
            <person name="Abt D.N."/>
            <person name="Adryan B."/>
            <person name="Aguade M."/>
            <person name="Akashi H."/>
            <person name="Anderson W.W."/>
            <person name="Aquadro C.F."/>
            <person name="Ardell D.H."/>
            <person name="Arguello R."/>
            <person name="Artieri C.G."/>
            <person name="Barbash D.A."/>
            <person name="Barker D."/>
            <person name="Barsanti P."/>
            <person name="Batterham P."/>
            <person name="Batzoglou S."/>
            <person name="Begun D."/>
            <person name="Bhutkar A."/>
            <person name="Blanco E."/>
            <person name="Bosak S.A."/>
            <person name="Bradley R.K."/>
            <person name="Brand A.D."/>
            <person name="Brent M.R."/>
            <person name="Brooks A.N."/>
            <person name="Brown R.H."/>
            <person name="Butlin R.K."/>
            <person name="Caggese C."/>
            <person name="Calvi B.R."/>
            <person name="Bernardo de Carvalho A."/>
            <person name="Caspi A."/>
            <person name="Castrezana S."/>
            <person name="Celniker S.E."/>
            <person name="Chang J.L."/>
            <person name="Chapple C."/>
            <person name="Chatterji S."/>
            <person name="Chinwalla A."/>
            <person name="Civetta A."/>
            <person name="Clifton S.W."/>
            <person name="Comeron J.M."/>
            <person name="Costello J.C."/>
            <person name="Coyne J.A."/>
            <person name="Daub J."/>
            <person name="David R.G."/>
            <person name="Delcher A.L."/>
            <person name="Delehaunty K."/>
            <person name="Do C.B."/>
            <person name="Ebling H."/>
            <person name="Edwards K."/>
            <person name="Eickbush T."/>
            <person name="Evans J.D."/>
            <person name="Filipski A."/>
            <person name="Findeiss S."/>
            <person name="Freyhult E."/>
            <person name="Fulton L."/>
            <person name="Fulton R."/>
            <person name="Garcia A.C."/>
            <person name="Gardiner A."/>
            <person name="Garfield D.A."/>
            <person name="Garvin B.E."/>
            <person name="Gibson G."/>
            <person name="Gilbert D."/>
            <person name="Gnerre S."/>
            <person name="Godfrey J."/>
            <person name="Good R."/>
            <person name="Gotea V."/>
            <person name="Gravely B."/>
            <person name="Greenberg A.J."/>
            <person name="Griffiths-Jones S."/>
            <person name="Gross S."/>
            <person name="Guigo R."/>
            <person name="Gustafson E.A."/>
            <person name="Haerty W."/>
            <person name="Hahn M.W."/>
            <person name="Halligan D.L."/>
            <person name="Halpern A.L."/>
            <person name="Halter G.M."/>
            <person name="Han M.V."/>
            <person name="Heger A."/>
            <person name="Hillier L."/>
            <person name="Hinrichs A.S."/>
            <person name="Holmes I."/>
            <person name="Hoskins R.A."/>
            <person name="Hubisz M.J."/>
            <person name="Hultmark D."/>
            <person name="Huntley M.A."/>
            <person name="Jaffe D.B."/>
            <person name="Jagadeeshan S."/>
            <person name="Jeck W.R."/>
            <person name="Johnson J."/>
            <person name="Jones C.D."/>
            <person name="Jordan W.C."/>
            <person name="Karpen G.H."/>
            <person name="Kataoka E."/>
            <person name="Keightley P.D."/>
            <person name="Kheradpour P."/>
            <person name="Kirkness E.F."/>
            <person name="Koerich L.B."/>
            <person name="Kristiansen K."/>
            <person name="Kudrna D."/>
            <person name="Kulathinal R.J."/>
            <person name="Kumar S."/>
            <person name="Kwok R."/>
            <person name="Lander E."/>
            <person name="Langley C.H."/>
            <person name="Lapoint R."/>
            <person name="Lazzaro B.P."/>
            <person name="Lee S.J."/>
            <person name="Levesque L."/>
            <person name="Li R."/>
            <person name="Lin C.F."/>
            <person name="Lin M.F."/>
            <person name="Lindblad-Toh K."/>
            <person name="Llopart A."/>
            <person name="Long M."/>
            <person name="Low L."/>
            <person name="Lozovsky E."/>
            <person name="Lu J."/>
            <person name="Luo M."/>
            <person name="Machado C.A."/>
            <person name="Makalowski W."/>
            <person name="Marzo M."/>
            <person name="Matsuda M."/>
            <person name="Matzkin L."/>
            <person name="McAllister B."/>
            <person name="McBride C.S."/>
            <person name="McKernan B."/>
            <person name="McKernan K."/>
            <person name="Mendez-Lago M."/>
            <person name="Minx P."/>
            <person name="Mollenhauer M.U."/>
            <person name="Montooth K."/>
            <person name="Mount S.M."/>
            <person name="Mu X."/>
            <person name="Myers E."/>
            <person name="Negre B."/>
            <person name="Newfeld S."/>
            <person name="Nielsen R."/>
            <person name="Noor M.A."/>
            <person name="O'Grady P."/>
            <person name="Pachter L."/>
            <person name="Papaceit M."/>
            <person name="Parisi M.J."/>
            <person name="Parisi M."/>
            <person name="Parts L."/>
            <person name="Pedersen J.S."/>
            <person name="Pesole G."/>
            <person name="Phillippy A.M."/>
            <person name="Ponting C.P."/>
            <person name="Pop M."/>
            <person name="Porcelli D."/>
            <person name="Powell J.R."/>
            <person name="Prohaska S."/>
            <person name="Pruitt K."/>
            <person name="Puig M."/>
            <person name="Quesneville H."/>
            <person name="Ram K.R."/>
            <person name="Rand D."/>
            <person name="Rasmussen M.D."/>
            <person name="Reed L.K."/>
            <person name="Reenan R."/>
            <person name="Reily A."/>
            <person name="Remington K.A."/>
            <person name="Rieger T.T."/>
            <person name="Ritchie M.G."/>
            <person name="Robin C."/>
            <person name="Rogers Y.H."/>
            <person name="Rohde C."/>
            <person name="Rozas J."/>
            <person name="Rubenfield M.J."/>
            <person name="Ruiz A."/>
            <person name="Russo S."/>
            <person name="Salzberg S.L."/>
            <person name="Sanchez-Gracia A."/>
            <person name="Saranga D.J."/>
            <person name="Sato H."/>
            <person name="Schaeffer S.W."/>
            <person name="Schatz M.C."/>
            <person name="Schlenke T."/>
            <person name="Schwartz R."/>
            <person name="Segarra C."/>
            <person name="Singh R.S."/>
            <person name="Sirot L."/>
            <person name="Sirota M."/>
            <person name="Sisneros N.B."/>
            <person name="Smith C.D."/>
            <person name="Smith T.F."/>
            <person name="Spieth J."/>
            <person name="Stage D.E."/>
            <person name="Stark A."/>
            <person name="Stephan W."/>
            <person name="Strausberg R.L."/>
            <person name="Strempel S."/>
            <person name="Sturgill D."/>
            <person name="Sutton G."/>
            <person name="Sutton G.G."/>
            <person name="Tao W."/>
            <person name="Teichmann S."/>
            <person name="Tobari Y.N."/>
            <person name="Tomimura Y."/>
            <person name="Tsolas J.M."/>
            <person name="Valente V.L."/>
            <person name="Venter E."/>
            <person name="Venter J.C."/>
            <person name="Vicario S."/>
            <person name="Vieira F.G."/>
            <person name="Vilella A.J."/>
            <person name="Villasante A."/>
            <person name="Walenz B."/>
            <person name="Wang J."/>
            <person name="Wasserman M."/>
            <person name="Watts T."/>
            <person name="Wilson D."/>
            <person name="Wilson R.K."/>
            <person name="Wing R.A."/>
            <person name="Wolfner M.F."/>
            <person name="Wong A."/>
            <person name="Wong G.K."/>
            <person name="Wu C.I."/>
            <person name="Wu G."/>
            <person name="Yamamoto D."/>
            <person name="Yang H.P."/>
            <person name="Yang S.P."/>
            <person name="Yorke J.A."/>
            <person name="Yoshida K."/>
            <person name="Zdobnov E."/>
            <person name="Zhang P."/>
            <person name="Zhang Y."/>
            <person name="Zimin A.V."/>
            <person name="Baldwin J."/>
            <person name="Abdouelleil A."/>
            <person name="Abdulkadir J."/>
            <person name="Abebe A."/>
            <person name="Abera B."/>
            <person name="Abreu J."/>
            <person name="Acer S.C."/>
            <person name="Aftuck L."/>
            <person name="Alexander A."/>
            <person name="An P."/>
            <person name="Anderson E."/>
            <person name="Anderson S."/>
            <person name="Arachi H."/>
            <person name="Azer M."/>
            <person name="Bachantsang P."/>
            <person name="Barry A."/>
            <person name="Bayul T."/>
            <person name="Berlin A."/>
            <person name="Bessette D."/>
            <person name="Bloom T."/>
            <person name="Blye J."/>
            <person name="Boguslavskiy L."/>
            <person name="Bonnet C."/>
            <person name="Boukhgalter B."/>
            <person name="Bourzgui I."/>
            <person name="Brown A."/>
            <person name="Cahill P."/>
            <person name="Channer S."/>
            <person name="Cheshatsang Y."/>
            <person name="Chuda L."/>
            <person name="Citroen M."/>
            <person name="Collymore A."/>
            <person name="Cooke P."/>
            <person name="Costello M."/>
            <person name="D'Aco K."/>
            <person name="Daza R."/>
            <person name="De Haan G."/>
            <person name="DeGray S."/>
            <person name="DeMaso C."/>
            <person name="Dhargay N."/>
            <person name="Dooley K."/>
            <person name="Dooley E."/>
            <person name="Doricent M."/>
            <person name="Dorje P."/>
            <person name="Dorjee K."/>
            <person name="Dupes A."/>
            <person name="Elong R."/>
            <person name="Falk J."/>
            <person name="Farina A."/>
            <person name="Faro S."/>
            <person name="Ferguson D."/>
            <person name="Fisher S."/>
            <person name="Foley C.D."/>
            <person name="Franke A."/>
            <person name="Friedrich D."/>
            <person name="Gadbois L."/>
            <person name="Gearin G."/>
            <person name="Gearin C.R."/>
            <person name="Giannoukos G."/>
            <person name="Goode T."/>
            <person name="Graham J."/>
            <person name="Grandbois E."/>
            <person name="Grewal S."/>
            <person name="Gyaltsen K."/>
            <person name="Hafez N."/>
            <person name="Hagos B."/>
            <person name="Hall J."/>
            <person name="Henson C."/>
            <person name="Hollinger A."/>
            <person name="Honan T."/>
            <person name="Huard M.D."/>
            <person name="Hughes L."/>
            <person name="Hurhula B."/>
            <person name="Husby M.E."/>
            <person name="Kamat A."/>
            <person name="Kanga B."/>
            <person name="Kashin S."/>
            <person name="Khazanovich D."/>
            <person name="Kisner P."/>
            <person name="Lance K."/>
            <person name="Lara M."/>
            <person name="Lee W."/>
            <person name="Lennon N."/>
            <person name="Letendre F."/>
            <person name="LeVine R."/>
            <person name="Lipovsky A."/>
            <person name="Liu X."/>
            <person name="Liu J."/>
            <person name="Liu S."/>
            <person name="Lokyitsang T."/>
            <person name="Lokyitsang Y."/>
            <person name="Lubonja R."/>
            <person name="Lui A."/>
            <person name="MacDonald P."/>
            <person name="Magnisalis V."/>
            <person name="Maru K."/>
            <person name="Matthews C."/>
            <person name="McCusker W."/>
            <person name="McDonough S."/>
            <person name="Mehta T."/>
            <person name="Meldrim J."/>
            <person name="Meneus L."/>
            <person name="Mihai O."/>
            <person name="Mihalev A."/>
            <person name="Mihova T."/>
            <person name="Mittelman R."/>
            <person name="Mlenga V."/>
            <person name="Montmayeur A."/>
            <person name="Mulrain L."/>
            <person name="Navidi A."/>
            <person name="Naylor J."/>
            <person name="Negash T."/>
            <person name="Nguyen T."/>
            <person name="Nguyen N."/>
            <person name="Nicol R."/>
            <person name="Norbu C."/>
            <person name="Norbu N."/>
            <person name="Novod N."/>
            <person name="O'Neill B."/>
            <person name="Osman S."/>
            <person name="Markiewicz E."/>
            <person name="Oyono O.L."/>
            <person name="Patti C."/>
            <person name="Phunkhang P."/>
            <person name="Pierre F."/>
            <person name="Priest M."/>
            <person name="Raghuraman S."/>
            <person name="Rege F."/>
            <person name="Reyes R."/>
            <person name="Rise C."/>
            <person name="Rogov P."/>
            <person name="Ross K."/>
            <person name="Ryan E."/>
            <person name="Settipalli S."/>
            <person name="Shea T."/>
            <person name="Sherpa N."/>
            <person name="Shi L."/>
            <person name="Shih D."/>
            <person name="Sparrow T."/>
            <person name="Spaulding J."/>
            <person name="Stalker J."/>
            <person name="Stange-Thomann N."/>
            <person name="Stavropoulos S."/>
            <person name="Stone C."/>
            <person name="Strader C."/>
            <person name="Tesfaye S."/>
            <person name="Thomson T."/>
            <person name="Thoulutsang Y."/>
            <person name="Thoulutsang D."/>
            <person name="Topham K."/>
            <person name="Topping I."/>
            <person name="Tsamla T."/>
            <person name="Vassiliev H."/>
            <person name="Vo A."/>
            <person name="Wangchuk T."/>
            <person name="Wangdi T."/>
            <person name="Weiand M."/>
            <person name="Wilkinson J."/>
            <person name="Wilson A."/>
            <person name="Yadav S."/>
            <person name="Young G."/>
            <person name="Yu Q."/>
            <person name="Zembek L."/>
            <person name="Zhong D."/>
            <person name="Zimmer A."/>
            <person name="Zwirko Z."/>
            <person name="Jaffe D.B."/>
            <person name="Alvarez P."/>
            <person name="Brockman W."/>
            <person name="Butler J."/>
            <person name="Chin C."/>
            <person name="Gnerre S."/>
            <person name="Grabherr M."/>
            <person name="Kleber M."/>
            <person name="Mauceli E."/>
            <person name="MacCallum I."/>
        </authorList>
    </citation>
    <scope>NUCLEOTIDE SEQUENCE [LARGE SCALE GENOMIC DNA]</scope>
    <source>
        <strain evidence="2">Tucson 15287-2541.00</strain>
    </source>
</reference>
<name>B4J161_DROGR</name>
<proteinExistence type="predicted"/>
<keyword evidence="2" id="KW-1185">Reference proteome</keyword>
<evidence type="ECO:0000313" key="2">
    <source>
        <dbReference type="Proteomes" id="UP000001070"/>
    </source>
</evidence>
<dbReference type="eggNOG" id="ENOG502TBPW">
    <property type="taxonomic scope" value="Eukaryota"/>
</dbReference>
<protein>
    <submittedName>
        <fullName evidence="1">GH14957</fullName>
    </submittedName>
</protein>
<dbReference type="AlphaFoldDB" id="B4J161"/>
<organism evidence="2">
    <name type="scientific">Drosophila grimshawi</name>
    <name type="common">Hawaiian fruit fly</name>
    <name type="synonym">Idiomyia grimshawi</name>
    <dbReference type="NCBI Taxonomy" id="7222"/>
    <lineage>
        <taxon>Eukaryota</taxon>
        <taxon>Metazoa</taxon>
        <taxon>Ecdysozoa</taxon>
        <taxon>Arthropoda</taxon>
        <taxon>Hexapoda</taxon>
        <taxon>Insecta</taxon>
        <taxon>Pterygota</taxon>
        <taxon>Neoptera</taxon>
        <taxon>Endopterygota</taxon>
        <taxon>Diptera</taxon>
        <taxon>Brachycera</taxon>
        <taxon>Muscomorpha</taxon>
        <taxon>Ephydroidea</taxon>
        <taxon>Drosophilidae</taxon>
        <taxon>Drosophila</taxon>
        <taxon>Hawaiian Drosophila</taxon>
    </lineage>
</organism>
<dbReference type="OMA" id="DSYFRHT"/>
<sequence>MPAVELFNMDAPSTGKLTPKDLLETSHNTAALQKAAFTKIWIGCQQNCLQSNRSVKREFADALDDYFKDDNIEQFENLSSGADSANFQTVPESEPYVSPFDDMPVAPKEKVLPGLKPYIVVPAGFDLTNLVEYKNPNHWHRRRTTLNDHFK</sequence>